<dbReference type="SUPFAM" id="SSF48452">
    <property type="entry name" value="TPR-like"/>
    <property type="match status" value="1"/>
</dbReference>
<dbReference type="EMBL" id="CAICTM010001077">
    <property type="protein sequence ID" value="CAB9520164.1"/>
    <property type="molecule type" value="Genomic_DNA"/>
</dbReference>
<protein>
    <submittedName>
        <fullName evidence="3">Kinesin light chain</fullName>
    </submittedName>
</protein>
<keyword evidence="1" id="KW-0677">Repeat</keyword>
<reference evidence="3" key="1">
    <citation type="submission" date="2020-06" db="EMBL/GenBank/DDBJ databases">
        <authorList>
            <consortium name="Plant Systems Biology data submission"/>
        </authorList>
    </citation>
    <scope>NUCLEOTIDE SEQUENCE</scope>
    <source>
        <strain evidence="3">D6</strain>
    </source>
</reference>
<name>A0A9N8EHA3_9STRA</name>
<comment type="caution">
    <text evidence="3">The sequence shown here is derived from an EMBL/GenBank/DDBJ whole genome shotgun (WGS) entry which is preliminary data.</text>
</comment>
<dbReference type="Pfam" id="PF13424">
    <property type="entry name" value="TPR_12"/>
    <property type="match status" value="1"/>
</dbReference>
<dbReference type="Proteomes" id="UP001153069">
    <property type="component" value="Unassembled WGS sequence"/>
</dbReference>
<dbReference type="InterPro" id="IPR011990">
    <property type="entry name" value="TPR-like_helical_dom_sf"/>
</dbReference>
<accession>A0A9N8EHA3</accession>
<sequence length="645" mass="72201">MAAIIEAHDSSEANGSGHEVAGPHVACRVGGQSSPVQYQGMVEDVNFFGMYCHEDDLAVSSREDSLTSEVPSQVVLLYNRGQSCVRHRDYMEARKCYQEAFQLLSSKELGQSEQKQHDRRCSFAIKLQHNLGHCCFRMGLLDDALAHYGFVLEDSSAQLTPQRFAAGVSDRAIALNCTAIVHQSHDHFKAVELLSHAIALACSAKEPSCLVRPFMENMLVLCHASGGQQDLPTCPMRSLVRYGYNQEAYSMQSGGTAKAGERPKGNHRVTTSLHALDGALQSVYLSVQEGSLDASDLVQMLELGGDFYFRHTNDYAKSLLFYKDAVSVEQATQCRKHDESLRDTMMKQLRVQVAIHSTSANYPMALANLKQLYDIQCLVHGPNSLQVSETIGSMGWMQFLIGCYSSSLDLYQECLRIRMGSSPTQKRGSAQEQERDIAFIWNMFGLLFIHLKDLDRAGDSFDECLRRLDGPVDDDEANEAIATLMFNHATVELERGREDEAIRFLESSLYHDRKRLGQHHSDLCETLECLGALYQRRGRFEESLHYHQEALNVSKLLLVQVTPESPSAHILGALRKVCHLLNRLGNIFLSTADLPSMMVHLVEATRLVELMRVYGEAQDGVPLIEVRGHLHYIIRRMFPPCAPLA</sequence>
<evidence type="ECO:0000313" key="3">
    <source>
        <dbReference type="EMBL" id="CAB9520164.1"/>
    </source>
</evidence>
<dbReference type="PANTHER" id="PTHR45641">
    <property type="entry name" value="TETRATRICOPEPTIDE REPEAT PROTEIN (AFU_ORTHOLOGUE AFUA_6G03870)"/>
    <property type="match status" value="1"/>
</dbReference>
<evidence type="ECO:0000256" key="2">
    <source>
        <dbReference type="ARBA" id="ARBA00022803"/>
    </source>
</evidence>
<evidence type="ECO:0000313" key="4">
    <source>
        <dbReference type="Proteomes" id="UP001153069"/>
    </source>
</evidence>
<dbReference type="Gene3D" id="1.25.40.10">
    <property type="entry name" value="Tetratricopeptide repeat domain"/>
    <property type="match status" value="3"/>
</dbReference>
<dbReference type="InterPro" id="IPR019734">
    <property type="entry name" value="TPR_rpt"/>
</dbReference>
<proteinExistence type="predicted"/>
<keyword evidence="2" id="KW-0802">TPR repeat</keyword>
<keyword evidence="4" id="KW-1185">Reference proteome</keyword>
<dbReference type="AlphaFoldDB" id="A0A9N8EHA3"/>
<dbReference type="PANTHER" id="PTHR45641:SF19">
    <property type="entry name" value="NEPHROCYSTIN-3"/>
    <property type="match status" value="1"/>
</dbReference>
<gene>
    <name evidence="3" type="ORF">SEMRO_1079_G238850.1</name>
</gene>
<dbReference type="SMART" id="SM00028">
    <property type="entry name" value="TPR"/>
    <property type="match status" value="6"/>
</dbReference>
<evidence type="ECO:0000256" key="1">
    <source>
        <dbReference type="ARBA" id="ARBA00022737"/>
    </source>
</evidence>
<organism evidence="3 4">
    <name type="scientific">Seminavis robusta</name>
    <dbReference type="NCBI Taxonomy" id="568900"/>
    <lineage>
        <taxon>Eukaryota</taxon>
        <taxon>Sar</taxon>
        <taxon>Stramenopiles</taxon>
        <taxon>Ochrophyta</taxon>
        <taxon>Bacillariophyta</taxon>
        <taxon>Bacillariophyceae</taxon>
        <taxon>Bacillariophycidae</taxon>
        <taxon>Naviculales</taxon>
        <taxon>Naviculaceae</taxon>
        <taxon>Seminavis</taxon>
    </lineage>
</organism>